<protein>
    <submittedName>
        <fullName evidence="1">Uncharacterized protein</fullName>
    </submittedName>
</protein>
<comment type="caution">
    <text evidence="1">The sequence shown here is derived from an EMBL/GenBank/DDBJ whole genome shotgun (WGS) entry which is preliminary data.</text>
</comment>
<dbReference type="Proteomes" id="UP001055879">
    <property type="component" value="Linkage Group LG17"/>
</dbReference>
<sequence length="68" mass="7181">MRTSGQKGCFHGHNPDYCPHARAVAGGGHDHGKDGPAVGVVVVRSKEKDQLPRAVIELSLSETMACLT</sequence>
<gene>
    <name evidence="1" type="ORF">L6452_42205</name>
</gene>
<accession>A0ACB8XIT4</accession>
<reference evidence="2" key="1">
    <citation type="journal article" date="2022" name="Mol. Ecol. Resour.">
        <title>The genomes of chicory, endive, great burdock and yacon provide insights into Asteraceae palaeo-polyploidization history and plant inulin production.</title>
        <authorList>
            <person name="Fan W."/>
            <person name="Wang S."/>
            <person name="Wang H."/>
            <person name="Wang A."/>
            <person name="Jiang F."/>
            <person name="Liu H."/>
            <person name="Zhao H."/>
            <person name="Xu D."/>
            <person name="Zhang Y."/>
        </authorList>
    </citation>
    <scope>NUCLEOTIDE SEQUENCE [LARGE SCALE GENOMIC DNA]</scope>
    <source>
        <strain evidence="2">cv. Niubang</strain>
    </source>
</reference>
<evidence type="ECO:0000313" key="2">
    <source>
        <dbReference type="Proteomes" id="UP001055879"/>
    </source>
</evidence>
<organism evidence="1 2">
    <name type="scientific">Arctium lappa</name>
    <name type="common">Greater burdock</name>
    <name type="synonym">Lappa major</name>
    <dbReference type="NCBI Taxonomy" id="4217"/>
    <lineage>
        <taxon>Eukaryota</taxon>
        <taxon>Viridiplantae</taxon>
        <taxon>Streptophyta</taxon>
        <taxon>Embryophyta</taxon>
        <taxon>Tracheophyta</taxon>
        <taxon>Spermatophyta</taxon>
        <taxon>Magnoliopsida</taxon>
        <taxon>eudicotyledons</taxon>
        <taxon>Gunneridae</taxon>
        <taxon>Pentapetalae</taxon>
        <taxon>asterids</taxon>
        <taxon>campanulids</taxon>
        <taxon>Asterales</taxon>
        <taxon>Asteraceae</taxon>
        <taxon>Carduoideae</taxon>
        <taxon>Cardueae</taxon>
        <taxon>Arctiinae</taxon>
        <taxon>Arctium</taxon>
    </lineage>
</organism>
<reference evidence="1 2" key="2">
    <citation type="journal article" date="2022" name="Mol. Ecol. Resour.">
        <title>The genomes of chicory, endive, great burdock and yacon provide insights into Asteraceae paleo-polyploidization history and plant inulin production.</title>
        <authorList>
            <person name="Fan W."/>
            <person name="Wang S."/>
            <person name="Wang H."/>
            <person name="Wang A."/>
            <person name="Jiang F."/>
            <person name="Liu H."/>
            <person name="Zhao H."/>
            <person name="Xu D."/>
            <person name="Zhang Y."/>
        </authorList>
    </citation>
    <scope>NUCLEOTIDE SEQUENCE [LARGE SCALE GENOMIC DNA]</scope>
    <source>
        <strain evidence="2">cv. Niubang</strain>
    </source>
</reference>
<evidence type="ECO:0000313" key="1">
    <source>
        <dbReference type="EMBL" id="KAI3667157.1"/>
    </source>
</evidence>
<proteinExistence type="predicted"/>
<dbReference type="EMBL" id="CM042063">
    <property type="protein sequence ID" value="KAI3667157.1"/>
    <property type="molecule type" value="Genomic_DNA"/>
</dbReference>
<name>A0ACB8XIT4_ARCLA</name>
<keyword evidence="2" id="KW-1185">Reference proteome</keyword>